<reference evidence="6" key="2">
    <citation type="submission" date="2019-04" db="EMBL/GenBank/DDBJ databases">
        <authorList>
            <person name="Zou H."/>
        </authorList>
    </citation>
    <scope>NUCLEOTIDE SEQUENCE</scope>
    <source>
        <strain evidence="6">2015oxa</strain>
    </source>
</reference>
<dbReference type="Gene3D" id="1.10.10.10">
    <property type="entry name" value="Winged helix-like DNA-binding domain superfamily/Winged helix DNA-binding domain"/>
    <property type="match status" value="1"/>
</dbReference>
<dbReference type="EMBL" id="SUNE01000007">
    <property type="protein sequence ID" value="MDG5900679.1"/>
    <property type="molecule type" value="Genomic_DNA"/>
</dbReference>
<dbReference type="Pfam" id="PF00126">
    <property type="entry name" value="HTH_1"/>
    <property type="match status" value="1"/>
</dbReference>
<dbReference type="RefSeq" id="WP_144345561.1">
    <property type="nucleotide sequence ID" value="NZ_JBCATG010000004.1"/>
</dbReference>
<organism evidence="6">
    <name type="scientific">Shewanella xiamenensis</name>
    <dbReference type="NCBI Taxonomy" id="332186"/>
    <lineage>
        <taxon>Bacteria</taxon>
        <taxon>Pseudomonadati</taxon>
        <taxon>Pseudomonadota</taxon>
        <taxon>Gammaproteobacteria</taxon>
        <taxon>Alteromonadales</taxon>
        <taxon>Shewanellaceae</taxon>
        <taxon>Shewanella</taxon>
    </lineage>
</organism>
<evidence type="ECO:0000256" key="3">
    <source>
        <dbReference type="ARBA" id="ARBA00023125"/>
    </source>
</evidence>
<dbReference type="GO" id="GO:0003700">
    <property type="term" value="F:DNA-binding transcription factor activity"/>
    <property type="evidence" value="ECO:0007669"/>
    <property type="project" value="InterPro"/>
</dbReference>
<sequence length="330" mass="36934">MDKSSQGQLKLRHLSFRLLEVYVQVVRLGNISAAARTLHLTQPTVSLQLKKLADILGEPLLNSIDGRMSPTLIGQELYRAACDTLSRFEDFDAFIQQARGGSIGHINIGLVTTAKYVVPRILGAFYRQFPQVKVTLNIGNRAHILGRFERQEDDLYLFSHPPSGEQVLSARIIKNPLQLIAPKDHWAVGRQQVRFSELKQERFIIREPGSATRLMFESWCSAQGIALSETMQIESNEAIRLSVASGLGLSVISAHTLQEGREKPAVLSVNGFPLESNWYLVGRRDKRLPYAAMQLVAFMATHLAEYIEPEWVAADIQQLSAIFAPESLSR</sequence>
<gene>
    <name evidence="6" type="ORF">E2650_12430</name>
</gene>
<evidence type="ECO:0000256" key="1">
    <source>
        <dbReference type="ARBA" id="ARBA00009437"/>
    </source>
</evidence>
<dbReference type="InterPro" id="IPR036390">
    <property type="entry name" value="WH_DNA-bd_sf"/>
</dbReference>
<dbReference type="PROSITE" id="PS50931">
    <property type="entry name" value="HTH_LYSR"/>
    <property type="match status" value="1"/>
</dbReference>
<evidence type="ECO:0000256" key="2">
    <source>
        <dbReference type="ARBA" id="ARBA00023015"/>
    </source>
</evidence>
<dbReference type="InterPro" id="IPR036388">
    <property type="entry name" value="WH-like_DNA-bd_sf"/>
</dbReference>
<proteinExistence type="inferred from homology"/>
<evidence type="ECO:0000259" key="5">
    <source>
        <dbReference type="PROSITE" id="PS50931"/>
    </source>
</evidence>
<dbReference type="SUPFAM" id="SSF46785">
    <property type="entry name" value="Winged helix' DNA-binding domain"/>
    <property type="match status" value="1"/>
</dbReference>
<dbReference type="PANTHER" id="PTHR30126">
    <property type="entry name" value="HTH-TYPE TRANSCRIPTIONAL REGULATOR"/>
    <property type="match status" value="1"/>
</dbReference>
<dbReference type="InterPro" id="IPR005119">
    <property type="entry name" value="LysR_subst-bd"/>
</dbReference>
<protein>
    <submittedName>
        <fullName evidence="6">LysR family transcriptional regulator</fullName>
    </submittedName>
</protein>
<keyword evidence="3" id="KW-0238">DNA-binding</keyword>
<feature type="domain" description="HTH lysR-type" evidence="5">
    <location>
        <begin position="14"/>
        <end position="71"/>
    </location>
</feature>
<dbReference type="InterPro" id="IPR000847">
    <property type="entry name" value="LysR_HTH_N"/>
</dbReference>
<dbReference type="Gene3D" id="3.40.190.290">
    <property type="match status" value="1"/>
</dbReference>
<accession>A0AAW6QYW3</accession>
<dbReference type="PANTHER" id="PTHR30126:SF5">
    <property type="entry name" value="HTH-TYPE TRANSCRIPTIONAL ACTIVATOR CMPR"/>
    <property type="match status" value="1"/>
</dbReference>
<evidence type="ECO:0000313" key="6">
    <source>
        <dbReference type="EMBL" id="MDG5900679.1"/>
    </source>
</evidence>
<name>A0AAW6QYW3_9GAMM</name>
<keyword evidence="4" id="KW-0804">Transcription</keyword>
<dbReference type="SUPFAM" id="SSF53850">
    <property type="entry name" value="Periplasmic binding protein-like II"/>
    <property type="match status" value="1"/>
</dbReference>
<dbReference type="GO" id="GO:0000976">
    <property type="term" value="F:transcription cis-regulatory region binding"/>
    <property type="evidence" value="ECO:0007669"/>
    <property type="project" value="TreeGrafter"/>
</dbReference>
<dbReference type="PRINTS" id="PR00039">
    <property type="entry name" value="HTHLYSR"/>
</dbReference>
<dbReference type="Pfam" id="PF03466">
    <property type="entry name" value="LysR_substrate"/>
    <property type="match status" value="1"/>
</dbReference>
<comment type="similarity">
    <text evidence="1">Belongs to the LysR transcriptional regulatory family.</text>
</comment>
<reference evidence="6" key="1">
    <citation type="journal article" date="2019" name="Int J Environ Res Public Health">
        <title>Characterization of Chromosome-Mediated BlaOXA-894 in Shewanella xiamenensis Isolated from Pig Wastewater.</title>
        <authorList>
            <person name="Zou H."/>
            <person name="Zhou Z."/>
            <person name="Xia H."/>
            <person name="Zhao Q."/>
            <person name="Li X."/>
        </authorList>
    </citation>
    <scope>NUCLEOTIDE SEQUENCE</scope>
    <source>
        <strain evidence="6">2015oxa</strain>
    </source>
</reference>
<comment type="caution">
    <text evidence="6">The sequence shown here is derived from an EMBL/GenBank/DDBJ whole genome shotgun (WGS) entry which is preliminary data.</text>
</comment>
<dbReference type="AlphaFoldDB" id="A0AAW6QYW3"/>
<dbReference type="Proteomes" id="UP001152518">
    <property type="component" value="Unassembled WGS sequence"/>
</dbReference>
<keyword evidence="2" id="KW-0805">Transcription regulation</keyword>
<evidence type="ECO:0000256" key="4">
    <source>
        <dbReference type="ARBA" id="ARBA00023163"/>
    </source>
</evidence>